<evidence type="ECO:0000256" key="2">
    <source>
        <dbReference type="ARBA" id="ARBA00013025"/>
    </source>
</evidence>
<dbReference type="PIRSF" id="PIRSF001563">
    <property type="entry name" value="Folylpolyglu_synth"/>
    <property type="match status" value="1"/>
</dbReference>
<dbReference type="InterPro" id="IPR036565">
    <property type="entry name" value="Mur-like_cat_sf"/>
</dbReference>
<proteinExistence type="inferred from homology"/>
<dbReference type="NCBIfam" id="TIGR01499">
    <property type="entry name" value="folC"/>
    <property type="match status" value="1"/>
</dbReference>
<reference evidence="11 12" key="1">
    <citation type="submission" date="2012-08" db="EMBL/GenBank/DDBJ databases">
        <title>Whole genome shotgun sequence of Austwickia chelonae NBRC 105200.</title>
        <authorList>
            <person name="Yoshida I."/>
            <person name="Hosoyama A."/>
            <person name="Tsuchikane K."/>
            <person name="Katsumata H."/>
            <person name="Ando Y."/>
            <person name="Ohji S."/>
            <person name="Hamada M."/>
            <person name="Tamura T."/>
            <person name="Yamazoe A."/>
            <person name="Yamazaki S."/>
            <person name="Fujita N."/>
        </authorList>
    </citation>
    <scope>NUCLEOTIDE SEQUENCE [LARGE SCALE GENOMIC DNA]</scope>
    <source>
        <strain evidence="11 12">NBRC 105200</strain>
    </source>
</reference>
<dbReference type="PANTHER" id="PTHR11136">
    <property type="entry name" value="FOLYLPOLYGLUTAMATE SYNTHASE-RELATED"/>
    <property type="match status" value="1"/>
</dbReference>
<dbReference type="InterPro" id="IPR004101">
    <property type="entry name" value="Mur_ligase_C"/>
</dbReference>
<comment type="caution">
    <text evidence="11">The sequence shown here is derived from an EMBL/GenBank/DDBJ whole genome shotgun (WGS) entry which is preliminary data.</text>
</comment>
<keyword evidence="3" id="KW-0436">Ligase</keyword>
<evidence type="ECO:0000256" key="5">
    <source>
        <dbReference type="ARBA" id="ARBA00022741"/>
    </source>
</evidence>
<name>K6VPS1_9MICO</name>
<dbReference type="SUPFAM" id="SSF53623">
    <property type="entry name" value="MurD-like peptide ligases, catalytic domain"/>
    <property type="match status" value="1"/>
</dbReference>
<protein>
    <recommendedName>
        <fullName evidence="2">tetrahydrofolate synthase</fullName>
        <ecNumber evidence="2">6.3.2.17</ecNumber>
    </recommendedName>
    <alternativeName>
        <fullName evidence="8">Tetrahydrofolylpolyglutamate synthase</fullName>
    </alternativeName>
</protein>
<evidence type="ECO:0000256" key="7">
    <source>
        <dbReference type="ARBA" id="ARBA00022842"/>
    </source>
</evidence>
<dbReference type="GO" id="GO:0004326">
    <property type="term" value="F:tetrahydrofolylpolyglutamate synthase activity"/>
    <property type="evidence" value="ECO:0007669"/>
    <property type="project" value="UniProtKB-EC"/>
</dbReference>
<dbReference type="AlphaFoldDB" id="K6VPS1"/>
<dbReference type="Gene3D" id="3.40.1190.10">
    <property type="entry name" value="Mur-like, catalytic domain"/>
    <property type="match status" value="1"/>
</dbReference>
<dbReference type="InterPro" id="IPR036615">
    <property type="entry name" value="Mur_ligase_C_dom_sf"/>
</dbReference>
<comment type="catalytic activity">
    <reaction evidence="9">
        <text>(6S)-5,6,7,8-tetrahydrofolyl-(gamma-L-Glu)(n) + L-glutamate + ATP = (6S)-5,6,7,8-tetrahydrofolyl-(gamma-L-Glu)(n+1) + ADP + phosphate + H(+)</text>
        <dbReference type="Rhea" id="RHEA:10580"/>
        <dbReference type="Rhea" id="RHEA-COMP:14738"/>
        <dbReference type="Rhea" id="RHEA-COMP:14740"/>
        <dbReference type="ChEBI" id="CHEBI:15378"/>
        <dbReference type="ChEBI" id="CHEBI:29985"/>
        <dbReference type="ChEBI" id="CHEBI:30616"/>
        <dbReference type="ChEBI" id="CHEBI:43474"/>
        <dbReference type="ChEBI" id="CHEBI:141005"/>
        <dbReference type="ChEBI" id="CHEBI:456216"/>
        <dbReference type="EC" id="6.3.2.17"/>
    </reaction>
</comment>
<evidence type="ECO:0000256" key="4">
    <source>
        <dbReference type="ARBA" id="ARBA00022723"/>
    </source>
</evidence>
<dbReference type="InterPro" id="IPR018109">
    <property type="entry name" value="Folylpolyglutamate_synth_CS"/>
</dbReference>
<dbReference type="SUPFAM" id="SSF53244">
    <property type="entry name" value="MurD-like peptide ligases, peptide-binding domain"/>
    <property type="match status" value="1"/>
</dbReference>
<dbReference type="STRING" id="100225.SAMN05421595_1198"/>
<feature type="domain" description="Mur ligase C-terminal" evidence="10">
    <location>
        <begin position="325"/>
        <end position="436"/>
    </location>
</feature>
<evidence type="ECO:0000256" key="6">
    <source>
        <dbReference type="ARBA" id="ARBA00022840"/>
    </source>
</evidence>
<accession>K6VPS1</accession>
<keyword evidence="6" id="KW-0067">ATP-binding</keyword>
<dbReference type="Gene3D" id="3.90.190.20">
    <property type="entry name" value="Mur ligase, C-terminal domain"/>
    <property type="match status" value="1"/>
</dbReference>
<dbReference type="GO" id="GO:0005737">
    <property type="term" value="C:cytoplasm"/>
    <property type="evidence" value="ECO:0007669"/>
    <property type="project" value="TreeGrafter"/>
</dbReference>
<keyword evidence="4" id="KW-0479">Metal-binding</keyword>
<comment type="similarity">
    <text evidence="1">Belongs to the folylpolyglutamate synthase family.</text>
</comment>
<dbReference type="GO" id="GO:0046872">
    <property type="term" value="F:metal ion binding"/>
    <property type="evidence" value="ECO:0007669"/>
    <property type="project" value="UniProtKB-KW"/>
</dbReference>
<evidence type="ECO:0000256" key="9">
    <source>
        <dbReference type="ARBA" id="ARBA00047493"/>
    </source>
</evidence>
<dbReference type="Pfam" id="PF02875">
    <property type="entry name" value="Mur_ligase_C"/>
    <property type="match status" value="1"/>
</dbReference>
<dbReference type="GO" id="GO:0005524">
    <property type="term" value="F:ATP binding"/>
    <property type="evidence" value="ECO:0007669"/>
    <property type="project" value="UniProtKB-KW"/>
</dbReference>
<gene>
    <name evidence="11" type="primary">folC</name>
    <name evidence="11" type="ORF">AUCHE_05_02790</name>
</gene>
<dbReference type="GO" id="GO:0008841">
    <property type="term" value="F:dihydrofolate synthase activity"/>
    <property type="evidence" value="ECO:0007669"/>
    <property type="project" value="TreeGrafter"/>
</dbReference>
<evidence type="ECO:0000256" key="1">
    <source>
        <dbReference type="ARBA" id="ARBA00008276"/>
    </source>
</evidence>
<dbReference type="EC" id="6.3.2.17" evidence="2"/>
<evidence type="ECO:0000313" key="11">
    <source>
        <dbReference type="EMBL" id="GAB77370.1"/>
    </source>
</evidence>
<sequence>MSSETRAAREAARRAAADLEIRKRMREVEEAILQRAPENEVEPSLDQIRALTELLGDPHRSSPVIHLTGTNGKTSTTRMVETLLRELGLRTGRFTSPHLHDMRERIVLDGEPISRERFVAAYDDVLPFIEMVDARFAEQGVPRMNYFQTLVGLAFSAFADTPVDVAVVEVGLGGEWDATNVADGAVNVITPIGLDHQRLLGSTRGAIAAEKAGIVKPGSIMISAIQEVDVAEVLLERCRQVEARPVFEGHDIGVMARQVAIGGQLVSLRGLAGDYDDLFLPLHGAHQAHNALLALAAVEAFVGGGEQRLEREIVEAAFSRFTTPGRVEIVRRSPTVIVDAAHNPHGAATLRQSLEESFGFARTIGVLAILEDKDAEGILAELEPVLDEIVVTRTTSPRAMHPERLGEIAVDLFGEHRVTVVRDLPNALDMAAGLADAAAESGGAAGGVVATGSVTTAAEVRMLLGFGEST</sequence>
<dbReference type="Proteomes" id="UP000008495">
    <property type="component" value="Unassembled WGS sequence"/>
</dbReference>
<dbReference type="EMBL" id="BAGZ01000005">
    <property type="protein sequence ID" value="GAB77370.1"/>
    <property type="molecule type" value="Genomic_DNA"/>
</dbReference>
<dbReference type="PROSITE" id="PS01011">
    <property type="entry name" value="FOLYLPOLYGLU_SYNT_1"/>
    <property type="match status" value="1"/>
</dbReference>
<evidence type="ECO:0000256" key="8">
    <source>
        <dbReference type="ARBA" id="ARBA00030592"/>
    </source>
</evidence>
<organism evidence="11 12">
    <name type="scientific">Austwickia chelonae NBRC 105200</name>
    <dbReference type="NCBI Taxonomy" id="1184607"/>
    <lineage>
        <taxon>Bacteria</taxon>
        <taxon>Bacillati</taxon>
        <taxon>Actinomycetota</taxon>
        <taxon>Actinomycetes</taxon>
        <taxon>Micrococcales</taxon>
        <taxon>Dermatophilaceae</taxon>
        <taxon>Austwickia</taxon>
    </lineage>
</organism>
<dbReference type="InterPro" id="IPR001645">
    <property type="entry name" value="Folylpolyglutamate_synth"/>
</dbReference>
<evidence type="ECO:0000313" key="12">
    <source>
        <dbReference type="Proteomes" id="UP000008495"/>
    </source>
</evidence>
<evidence type="ECO:0000259" key="10">
    <source>
        <dbReference type="Pfam" id="PF02875"/>
    </source>
</evidence>
<keyword evidence="12" id="KW-1185">Reference proteome</keyword>
<dbReference type="RefSeq" id="WP_006502122.1">
    <property type="nucleotide sequence ID" value="NZ_BAGZ01000005.1"/>
</dbReference>
<dbReference type="eggNOG" id="COG0285">
    <property type="taxonomic scope" value="Bacteria"/>
</dbReference>
<dbReference type="PANTHER" id="PTHR11136:SF0">
    <property type="entry name" value="DIHYDROFOLATE SYNTHETASE-RELATED"/>
    <property type="match status" value="1"/>
</dbReference>
<evidence type="ECO:0000256" key="3">
    <source>
        <dbReference type="ARBA" id="ARBA00022598"/>
    </source>
</evidence>
<keyword evidence="7" id="KW-0460">Magnesium</keyword>
<keyword evidence="5" id="KW-0547">Nucleotide-binding</keyword>